<evidence type="ECO:0000313" key="7">
    <source>
        <dbReference type="EMBL" id="RPF28223.1"/>
    </source>
</evidence>
<dbReference type="EMBL" id="RKRA01000001">
    <property type="protein sequence ID" value="RPF28223.1"/>
    <property type="molecule type" value="Genomic_DNA"/>
</dbReference>
<dbReference type="InterPro" id="IPR038765">
    <property type="entry name" value="Papain-like_cys_pep_sf"/>
</dbReference>
<dbReference type="GO" id="GO:0008234">
    <property type="term" value="F:cysteine-type peptidase activity"/>
    <property type="evidence" value="ECO:0007669"/>
    <property type="project" value="UniProtKB-KW"/>
</dbReference>
<dbReference type="AlphaFoldDB" id="A0A3N4Z7D4"/>
<feature type="domain" description="NlpC/P60" evidence="6">
    <location>
        <begin position="158"/>
        <end position="269"/>
    </location>
</feature>
<keyword evidence="3 7" id="KW-0378">Hydrolase</keyword>
<evidence type="ECO:0000313" key="8">
    <source>
        <dbReference type="Proteomes" id="UP000280726"/>
    </source>
</evidence>
<dbReference type="GO" id="GO:0006508">
    <property type="term" value="P:proteolysis"/>
    <property type="evidence" value="ECO:0007669"/>
    <property type="project" value="UniProtKB-KW"/>
</dbReference>
<protein>
    <submittedName>
        <fullName evidence="7">Cell wall-associated NlpC family hydrolase</fullName>
    </submittedName>
</protein>
<dbReference type="PANTHER" id="PTHR47359:SF3">
    <property type="entry name" value="NLP_P60 DOMAIN-CONTAINING PROTEIN-RELATED"/>
    <property type="match status" value="1"/>
</dbReference>
<organism evidence="7 8">
    <name type="scientific">Georgenia muralis</name>
    <dbReference type="NCBI Taxonomy" id="154117"/>
    <lineage>
        <taxon>Bacteria</taxon>
        <taxon>Bacillati</taxon>
        <taxon>Actinomycetota</taxon>
        <taxon>Actinomycetes</taxon>
        <taxon>Micrococcales</taxon>
        <taxon>Bogoriellaceae</taxon>
        <taxon>Georgenia</taxon>
    </lineage>
</organism>
<reference evidence="7 8" key="1">
    <citation type="submission" date="2018-11" db="EMBL/GenBank/DDBJ databases">
        <title>Sequencing the genomes of 1000 actinobacteria strains.</title>
        <authorList>
            <person name="Klenk H.-P."/>
        </authorList>
    </citation>
    <scope>NUCLEOTIDE SEQUENCE [LARGE SCALE GENOMIC DNA]</scope>
    <source>
        <strain evidence="7 8">DSM 14418</strain>
    </source>
</reference>
<name>A0A3N4Z7D4_9MICO</name>
<dbReference type="PROSITE" id="PS51935">
    <property type="entry name" value="NLPC_P60"/>
    <property type="match status" value="1"/>
</dbReference>
<evidence type="ECO:0000256" key="1">
    <source>
        <dbReference type="ARBA" id="ARBA00007074"/>
    </source>
</evidence>
<dbReference type="RefSeq" id="WP_123918305.1">
    <property type="nucleotide sequence ID" value="NZ_RKRA01000001.1"/>
</dbReference>
<dbReference type="Gene3D" id="3.90.1720.10">
    <property type="entry name" value="endopeptidase domain like (from Nostoc punctiforme)"/>
    <property type="match status" value="1"/>
</dbReference>
<sequence length="269" mass="27340">MSRPVSRARHRAPRHPSTPLTLALAGLPAHRSLAVIASSGLVITMAATSATAVPSGAALPDVDAGAAAREALTAIVTTPTVKVPADVSWNLDPVATVQATPRPEPVTEPEPVQVEPEPEPAVSRAVPAASRSTARPEAAPAPQAPDAPVTPAPAPAATASGQAIVDYARTFLGVPYVWGGTTPAGFDCSGFTQYVYAAFGISLPRTSSAQATVGTRVSAADARPGDLVTWPGHVGVYTGNGNNIAARQPGTPLTEGPIYNSNPTFIRVA</sequence>
<evidence type="ECO:0000256" key="3">
    <source>
        <dbReference type="ARBA" id="ARBA00022801"/>
    </source>
</evidence>
<comment type="similarity">
    <text evidence="1">Belongs to the peptidase C40 family.</text>
</comment>
<accession>A0A3N4Z7D4</accession>
<proteinExistence type="inferred from homology"/>
<dbReference type="Pfam" id="PF00877">
    <property type="entry name" value="NLPC_P60"/>
    <property type="match status" value="1"/>
</dbReference>
<gene>
    <name evidence="7" type="ORF">EDD32_2739</name>
</gene>
<feature type="compositionally biased region" description="Low complexity" evidence="5">
    <location>
        <begin position="109"/>
        <end position="141"/>
    </location>
</feature>
<dbReference type="PANTHER" id="PTHR47359">
    <property type="entry name" value="PEPTIDOGLYCAN DL-ENDOPEPTIDASE CWLO"/>
    <property type="match status" value="1"/>
</dbReference>
<evidence type="ECO:0000256" key="4">
    <source>
        <dbReference type="ARBA" id="ARBA00022807"/>
    </source>
</evidence>
<keyword evidence="4" id="KW-0788">Thiol protease</keyword>
<dbReference type="SUPFAM" id="SSF54001">
    <property type="entry name" value="Cysteine proteinases"/>
    <property type="match status" value="1"/>
</dbReference>
<feature type="compositionally biased region" description="Pro residues" evidence="5">
    <location>
        <begin position="142"/>
        <end position="154"/>
    </location>
</feature>
<keyword evidence="8" id="KW-1185">Reference proteome</keyword>
<evidence type="ECO:0000256" key="2">
    <source>
        <dbReference type="ARBA" id="ARBA00022670"/>
    </source>
</evidence>
<evidence type="ECO:0000256" key="5">
    <source>
        <dbReference type="SAM" id="MobiDB-lite"/>
    </source>
</evidence>
<dbReference type="Proteomes" id="UP000280726">
    <property type="component" value="Unassembled WGS sequence"/>
</dbReference>
<dbReference type="OrthoDB" id="9815778at2"/>
<comment type="caution">
    <text evidence="7">The sequence shown here is derived from an EMBL/GenBank/DDBJ whole genome shotgun (WGS) entry which is preliminary data.</text>
</comment>
<keyword evidence="2" id="KW-0645">Protease</keyword>
<dbReference type="InterPro" id="IPR000064">
    <property type="entry name" value="NLP_P60_dom"/>
</dbReference>
<evidence type="ECO:0000259" key="6">
    <source>
        <dbReference type="PROSITE" id="PS51935"/>
    </source>
</evidence>
<dbReference type="InterPro" id="IPR051794">
    <property type="entry name" value="PG_Endopeptidase_C40"/>
</dbReference>
<feature type="region of interest" description="Disordered" evidence="5">
    <location>
        <begin position="98"/>
        <end position="156"/>
    </location>
</feature>